<dbReference type="VEuPathDB" id="VectorBase:CSON008420"/>
<dbReference type="Gene3D" id="2.60.40.2950">
    <property type="match status" value="1"/>
</dbReference>
<feature type="domain" description="Alpha-2-macroglobulin bait region" evidence="22">
    <location>
        <begin position="689"/>
        <end position="824"/>
    </location>
</feature>
<evidence type="ECO:0000256" key="5">
    <source>
        <dbReference type="ARBA" id="ARBA00022525"/>
    </source>
</evidence>
<dbReference type="Pfam" id="PF00207">
    <property type="entry name" value="A2M"/>
    <property type="match status" value="1"/>
</dbReference>
<dbReference type="Gene3D" id="2.20.130.20">
    <property type="match status" value="1"/>
</dbReference>
<keyword evidence="13" id="KW-1015">Disulfide bond</keyword>
<dbReference type="GO" id="GO:0002376">
    <property type="term" value="P:immune system process"/>
    <property type="evidence" value="ECO:0007669"/>
    <property type="project" value="UniProtKB-KW"/>
</dbReference>
<dbReference type="InterPro" id="IPR011626">
    <property type="entry name" value="Alpha-macroglobulin_TED"/>
</dbReference>
<evidence type="ECO:0000256" key="14">
    <source>
        <dbReference type="ARBA" id="ARBA00023180"/>
    </source>
</evidence>
<dbReference type="Gene3D" id="2.60.40.1930">
    <property type="match status" value="2"/>
</dbReference>
<comment type="function">
    <text evidence="16">Modulates negatively TGFB1 signaling in keratinocytes.</text>
</comment>
<protein>
    <recommendedName>
        <fullName evidence="20">CD109 antigen</fullName>
    </recommendedName>
    <alternativeName>
        <fullName evidence="21">TEP1-F</fullName>
    </alternativeName>
</protein>
<keyword evidence="11" id="KW-0882">Thioester bond</keyword>
<dbReference type="Gene3D" id="1.50.10.20">
    <property type="match status" value="1"/>
</dbReference>
<dbReference type="Gene3D" id="2.60.40.690">
    <property type="entry name" value="Alpha-macroglobulin, receptor-binding domain"/>
    <property type="match status" value="1"/>
</dbReference>
<evidence type="ECO:0000256" key="19">
    <source>
        <dbReference type="ARBA" id="ARBA00063781"/>
    </source>
</evidence>
<evidence type="ECO:0000256" key="13">
    <source>
        <dbReference type="ARBA" id="ARBA00023157"/>
    </source>
</evidence>
<keyword evidence="12" id="KW-0472">Membrane</keyword>
<dbReference type="InterPro" id="IPR008930">
    <property type="entry name" value="Terpenoid_cyclase/PrenylTrfase"/>
</dbReference>
<dbReference type="SUPFAM" id="SSF81296">
    <property type="entry name" value="E set domains"/>
    <property type="match status" value="1"/>
</dbReference>
<keyword evidence="14" id="KW-0325">Glycoprotein</keyword>
<dbReference type="InterPro" id="IPR041555">
    <property type="entry name" value="MG3"/>
</dbReference>
<dbReference type="EMBL" id="UFQT01003183">
    <property type="protein sequence ID" value="SSX34705.1"/>
    <property type="molecule type" value="Genomic_DNA"/>
</dbReference>
<dbReference type="InterPro" id="IPR009048">
    <property type="entry name" value="A-macroglobulin_rcpt-bd"/>
</dbReference>
<evidence type="ECO:0000313" key="26">
    <source>
        <dbReference type="EMBL" id="SSX34705.1"/>
    </source>
</evidence>
<evidence type="ECO:0000256" key="21">
    <source>
        <dbReference type="ARBA" id="ARBA00078071"/>
    </source>
</evidence>
<keyword evidence="8" id="KW-0732">Signal</keyword>
<evidence type="ECO:0000256" key="9">
    <source>
        <dbReference type="ARBA" id="ARBA00022859"/>
    </source>
</evidence>
<evidence type="ECO:0000256" key="7">
    <source>
        <dbReference type="ARBA" id="ARBA00022690"/>
    </source>
</evidence>
<name>A0A336LF96_CULSO</name>
<keyword evidence="7" id="KW-0646">Protease inhibitor</keyword>
<dbReference type="Gene3D" id="2.60.120.1540">
    <property type="match status" value="1"/>
</dbReference>
<organism evidence="25">
    <name type="scientific">Culicoides sonorensis</name>
    <name type="common">Biting midge</name>
    <dbReference type="NCBI Taxonomy" id="179676"/>
    <lineage>
        <taxon>Eukaryota</taxon>
        <taxon>Metazoa</taxon>
        <taxon>Ecdysozoa</taxon>
        <taxon>Arthropoda</taxon>
        <taxon>Hexapoda</taxon>
        <taxon>Insecta</taxon>
        <taxon>Pterygota</taxon>
        <taxon>Neoptera</taxon>
        <taxon>Endopterygota</taxon>
        <taxon>Diptera</taxon>
        <taxon>Nematocera</taxon>
        <taxon>Chironomoidea</taxon>
        <taxon>Ceratopogonidae</taxon>
        <taxon>Ceratopogoninae</taxon>
        <taxon>Culicoides</taxon>
        <taxon>Monoculicoides</taxon>
    </lineage>
</organism>
<keyword evidence="15" id="KW-0449">Lipoprotein</keyword>
<keyword evidence="5" id="KW-0964">Secreted</keyword>
<dbReference type="PANTHER" id="PTHR11412">
    <property type="entry name" value="MACROGLOBULIN / COMPLEMENT"/>
    <property type="match status" value="1"/>
</dbReference>
<keyword evidence="4" id="KW-1003">Cell membrane</keyword>
<sequence>MSHKFVILLGILSIIKCISCNGLVISLKLYFKFKNSFSSSKKTIKLSDELLNLTFSLYDDYEIESFLQKKKFELFYVIRHNRNFFEIVKVNCRIKYHVSLSAHGLSEPLQVKVYINGSEDSGAKFLKSQDVFLEPNSFKTVDFQFGDLKSGTYQLNAEGLSGLVFHNTTDLEYNSKSFSVLVQTDKAIYKPADMIRFRVLVLDANTKPYVFTGPLNVYLIDGKSNRVKQWLDVKTTKGVFSSELQLSDAPVLGDWKFEVELQGEKQTKTVEVAEYVLPKFEVTIDTPPHGVFKDGKIRATVRSKYTYGKPVKGEATISAYPTLYIGSVQPFIQDAIARKVVPIDGKATVEFDIKEELKLDQEYERDVIIEAIVEEELTGRRQNGTGKTTLHKQRHKIEFVKDAEEYKPGLPFNAWVKVSFHDGTPVQDTSNPVTIVSNAPVLGDWKFEVELQGEKQTKTVEVAEYVLPKFEVTIDTPPHGVFKDGKIRATVRSKYTYGKPVKGEATISAYPTLYIGSVQPFIQDAIARKVVPIDGKATVEFDIKEELKLDQEYERDVIIEAIVEEELTGRRQNGTGKTTLHKQRHKIEFVKDAEEYKPGLPFNAWVKVSFHDGTPVQDTSNPVTIATTFFWRDGTELNQTVTLDGNGMAPVNIIVPEGADTLNVRALYMGVESYMGYIKRAKSESKSYLRAKLVTESPEINSDVHVDVKTTEAVKELFYQVLGRGDIIASGVVQVANTNSATFKFLATFAMVPKAQLVVFYIRPDGELVSDRVDIPFSSDLANFVKLDISKSQARPGEEVQITVSTKPNSYVGLLGIDQSVLLLKKGNDLSKDEVFEELQKYDSGSNRYRPWGRWKRDIRYPWEVDRYEHFEDAGMVILTNARGEKMRRKLPHYAFKKRLGSASGIRAVNRKKTTSTSSSTVIEPVNDVKIHIYPELAYEKGDVQFLNAPIPIASPAVAYGGGGFASPSIEIKVRKEFPETFIWQDIQKLENSSSGIEGIATLNKKVPDTITSWVISAFSVDPISGLGLTQRPKTLNVFQPFFVSLNLPYSVKRGEIVSIPVVVFNYMESDQTAEVTLHNTENEFEFVELDNEIRDENKIELSRKKSVTIKANSGSSAAFIIRPKKVGHITIKVTAQSQVAGDGVERQLLVKPEGVTQYVNEAVLVDLRDSPNFFKNLTVKIPKNAVPDSTRIEVTVVGDILGPTIKNLDKLIKMPYGCGEQNMLNFVPNIVVLDYLKTINQLTPEIEGKAKKFMESGYQRELTYKHKDGSFSAFGENDKSGSTWLTAFVAKSFRHAAKHIDVEESVIKAALQFLADTQAQNGSFPEPGKVSHKDMQGGSGNGLALTAYTLITFLENKNEHPEFQNNINRAIDYLVKNIENLDDIYAIALTAYALELANHNAKDFVLTRLDARAMNDGDTKYWNKPIPKSDDKNPWYGKPNSVNVEMTAYALLAYLQAGQEASAFPILKWLVSQRNENGGFQSTQDTVVGLQALAKLGARLGSGNSNIQLNVLYGDGKEANINVDPGNSLLLQSYLLPETIREVNFTATGKGVSLAQLAYRYNVNVTGEWPRFTLDPQVSRDSTKDHLHLTVCTSYVPLEENEISNMAVMEVEFPSGFTADLDSLPSLENYENVKRVETKDGDTNVILYFDNLERKETCPTIRAFRTHKVAKQKPAAVVVYDYYDNSRQARMFYKTEEASTCDICEGEECAEKCSPQALRQQAENENKSNEPNVLFKDKWAYAGTSSIVSTVKRTNNT</sequence>
<evidence type="ECO:0000256" key="2">
    <source>
        <dbReference type="ARBA" id="ARBA00004613"/>
    </source>
</evidence>
<dbReference type="Pfam" id="PF17791">
    <property type="entry name" value="MG3"/>
    <property type="match status" value="2"/>
</dbReference>
<keyword evidence="9" id="KW-0391">Immunity</keyword>
<evidence type="ECO:0000313" key="25">
    <source>
        <dbReference type="EMBL" id="SSX15331.1"/>
    </source>
</evidence>
<dbReference type="InterPro" id="IPR002890">
    <property type="entry name" value="MG2"/>
</dbReference>
<dbReference type="Gene3D" id="6.20.50.160">
    <property type="match status" value="1"/>
</dbReference>
<dbReference type="GO" id="GO:0004867">
    <property type="term" value="F:serine-type endopeptidase inhibitor activity"/>
    <property type="evidence" value="ECO:0007669"/>
    <property type="project" value="UniProtKB-KW"/>
</dbReference>
<feature type="domain" description="Alpha-2-macroglobulin" evidence="23">
    <location>
        <begin position="981"/>
        <end position="1078"/>
    </location>
</feature>
<evidence type="ECO:0000256" key="17">
    <source>
        <dbReference type="ARBA" id="ARBA00057615"/>
    </source>
</evidence>
<dbReference type="GO" id="GO:0005886">
    <property type="term" value="C:plasma membrane"/>
    <property type="evidence" value="ECO:0007669"/>
    <property type="project" value="UniProtKB-SubCell"/>
</dbReference>
<evidence type="ECO:0000256" key="16">
    <source>
        <dbReference type="ARBA" id="ARBA00056820"/>
    </source>
</evidence>
<reference evidence="25" key="1">
    <citation type="submission" date="2018-04" db="EMBL/GenBank/DDBJ databases">
        <authorList>
            <person name="Go L.Y."/>
            <person name="Mitchell J.A."/>
        </authorList>
    </citation>
    <scope>NUCLEOTIDE SEQUENCE</scope>
    <source>
        <tissue evidence="25">Whole organism</tissue>
    </source>
</reference>
<dbReference type="EMBL" id="UFQS01003183">
    <property type="protein sequence ID" value="SSX15331.1"/>
    <property type="molecule type" value="Genomic_DNA"/>
</dbReference>
<dbReference type="InterPro" id="IPR014756">
    <property type="entry name" value="Ig_E-set"/>
</dbReference>
<dbReference type="PROSITE" id="PS00477">
    <property type="entry name" value="ALPHA_2_MACROGLOBULIN"/>
    <property type="match status" value="1"/>
</dbReference>
<dbReference type="InterPro" id="IPR011625">
    <property type="entry name" value="A2M_N_BRD"/>
</dbReference>
<dbReference type="PANTHER" id="PTHR11412:SF136">
    <property type="entry name" value="CD109 ANTIGEN"/>
    <property type="match status" value="1"/>
</dbReference>
<dbReference type="FunFam" id="2.60.40.1930:FF:000001">
    <property type="entry name" value="CD109 isoform 3"/>
    <property type="match status" value="1"/>
</dbReference>
<dbReference type="Gene3D" id="2.60.40.10">
    <property type="entry name" value="Immunoglobulins"/>
    <property type="match status" value="3"/>
</dbReference>
<dbReference type="InterPro" id="IPR019742">
    <property type="entry name" value="MacrogloblnA2_CS"/>
</dbReference>
<dbReference type="GO" id="GO:0098552">
    <property type="term" value="C:side of membrane"/>
    <property type="evidence" value="ECO:0007669"/>
    <property type="project" value="UniProtKB-KW"/>
</dbReference>
<dbReference type="SMART" id="SM01359">
    <property type="entry name" value="A2M_N_2"/>
    <property type="match status" value="1"/>
</dbReference>
<evidence type="ECO:0000259" key="22">
    <source>
        <dbReference type="SMART" id="SM01359"/>
    </source>
</evidence>
<dbReference type="Gene3D" id="2.60.40.1940">
    <property type="match status" value="2"/>
</dbReference>
<evidence type="ECO:0000256" key="6">
    <source>
        <dbReference type="ARBA" id="ARBA00022622"/>
    </source>
</evidence>
<evidence type="ECO:0000256" key="4">
    <source>
        <dbReference type="ARBA" id="ARBA00022475"/>
    </source>
</evidence>
<evidence type="ECO:0000256" key="18">
    <source>
        <dbReference type="ARBA" id="ARBA00063008"/>
    </source>
</evidence>
<dbReference type="InterPro" id="IPR040839">
    <property type="entry name" value="MG4"/>
</dbReference>
<dbReference type="CDD" id="cd02897">
    <property type="entry name" value="A2M_2"/>
    <property type="match status" value="1"/>
</dbReference>
<evidence type="ECO:0000256" key="12">
    <source>
        <dbReference type="ARBA" id="ARBA00023136"/>
    </source>
</evidence>
<dbReference type="InterPro" id="IPR041813">
    <property type="entry name" value="A2M_TED"/>
</dbReference>
<keyword evidence="10" id="KW-0722">Serine protease inhibitor</keyword>
<dbReference type="InterPro" id="IPR047565">
    <property type="entry name" value="Alpha-macroglob_thiol-ester_cl"/>
</dbReference>
<dbReference type="Pfam" id="PF01835">
    <property type="entry name" value="MG2"/>
    <property type="match status" value="1"/>
</dbReference>
<evidence type="ECO:0000256" key="3">
    <source>
        <dbReference type="ARBA" id="ARBA00010952"/>
    </source>
</evidence>
<comment type="subcellular location">
    <subcellularLocation>
        <location evidence="1">Cell membrane</location>
        <topology evidence="1">Lipid-anchor</topology>
        <topology evidence="1">GPI-anchor</topology>
    </subcellularLocation>
    <subcellularLocation>
        <location evidence="2">Secreted</location>
    </subcellularLocation>
</comment>
<keyword evidence="6" id="KW-0336">GPI-anchor</keyword>
<evidence type="ECO:0000259" key="23">
    <source>
        <dbReference type="SMART" id="SM01360"/>
    </source>
</evidence>
<evidence type="ECO:0000256" key="10">
    <source>
        <dbReference type="ARBA" id="ARBA00022900"/>
    </source>
</evidence>
<dbReference type="Pfam" id="PF07677">
    <property type="entry name" value="A2M_recep"/>
    <property type="match status" value="1"/>
</dbReference>
<dbReference type="SUPFAM" id="SSF48239">
    <property type="entry name" value="Terpenoid cyclases/Protein prenyltransferases"/>
    <property type="match status" value="1"/>
</dbReference>
<dbReference type="InterPro" id="IPR013783">
    <property type="entry name" value="Ig-like_fold"/>
</dbReference>
<dbReference type="Pfam" id="PF07678">
    <property type="entry name" value="TED_complement"/>
    <property type="match status" value="1"/>
</dbReference>
<evidence type="ECO:0000259" key="24">
    <source>
        <dbReference type="SMART" id="SM01361"/>
    </source>
</evidence>
<dbReference type="SUPFAM" id="SSF49410">
    <property type="entry name" value="Alpha-macroglobulin receptor domain"/>
    <property type="match status" value="1"/>
</dbReference>
<dbReference type="FunFam" id="1.50.10.20:FF:000001">
    <property type="entry name" value="CD109 isoform 1"/>
    <property type="match status" value="1"/>
</dbReference>
<proteinExistence type="inferred from homology"/>
<feature type="domain" description="Alpha-macroglobulin receptor-binding" evidence="24">
    <location>
        <begin position="1605"/>
        <end position="1694"/>
    </location>
</feature>
<dbReference type="SMART" id="SM01360">
    <property type="entry name" value="A2M"/>
    <property type="match status" value="1"/>
</dbReference>
<dbReference type="InterPro" id="IPR050473">
    <property type="entry name" value="A2M/Complement_sys"/>
</dbReference>
<dbReference type="Pfam" id="PF07703">
    <property type="entry name" value="A2M_BRD"/>
    <property type="match status" value="1"/>
</dbReference>
<evidence type="ECO:0000256" key="8">
    <source>
        <dbReference type="ARBA" id="ARBA00022729"/>
    </source>
</evidence>
<dbReference type="SMART" id="SM01361">
    <property type="entry name" value="A2M_recep"/>
    <property type="match status" value="1"/>
</dbReference>
<evidence type="ECO:0000256" key="20">
    <source>
        <dbReference type="ARBA" id="ARBA00069665"/>
    </source>
</evidence>
<dbReference type="SMART" id="SM01419">
    <property type="entry name" value="Thiol-ester_cl"/>
    <property type="match status" value="1"/>
</dbReference>
<dbReference type="GO" id="GO:0005615">
    <property type="term" value="C:extracellular space"/>
    <property type="evidence" value="ECO:0007669"/>
    <property type="project" value="InterPro"/>
</dbReference>
<dbReference type="InterPro" id="IPR036595">
    <property type="entry name" value="A-macroglobulin_rcpt-bd_sf"/>
</dbReference>
<comment type="similarity">
    <text evidence="3">Belongs to the protease inhibitor I39 (alpha-2-macroglobulin) family.</text>
</comment>
<dbReference type="Pfam" id="PF17789">
    <property type="entry name" value="MG4"/>
    <property type="match status" value="1"/>
</dbReference>
<evidence type="ECO:0000256" key="1">
    <source>
        <dbReference type="ARBA" id="ARBA00004609"/>
    </source>
</evidence>
<evidence type="ECO:0000256" key="11">
    <source>
        <dbReference type="ARBA" id="ARBA00022966"/>
    </source>
</evidence>
<comment type="subunit">
    <text evidence="18">Heterodimer; disulfide-linked. Interacts with TGFB1 and TGFBR1. Forms a heteromeric complex with TGFBR1, TGFBR2 and TGFBR3 in a ligand-independent manner.</text>
</comment>
<dbReference type="InterPro" id="IPR001599">
    <property type="entry name" value="Macroglobln_a2"/>
</dbReference>
<dbReference type="FunFam" id="2.60.40.10:FF:000155">
    <property type="entry name" value="complement C3 isoform X1"/>
    <property type="match status" value="1"/>
</dbReference>
<accession>A0A336LF96</accession>
<evidence type="ECO:0000256" key="15">
    <source>
        <dbReference type="ARBA" id="ARBA00023288"/>
    </source>
</evidence>
<gene>
    <name evidence="25" type="primary">CSON008420</name>
</gene>
<comment type="function">
    <text evidence="17">Binds covalently through a thioester bond to the pathogen surface resulting in pathogen clearance.</text>
</comment>
<reference evidence="26" key="2">
    <citation type="submission" date="2018-07" db="EMBL/GenBank/DDBJ databases">
        <authorList>
            <person name="Quirk P.G."/>
            <person name="Krulwich T.A."/>
        </authorList>
    </citation>
    <scope>NUCLEOTIDE SEQUENCE</scope>
</reference>
<comment type="subunit">
    <text evidence="19">Heterodimer of a TEP1-N chain and an TEP1-C chain non-covalently linked. Forms a complex composed of TEP1-N and TEP1-C heterodimer, LRIM1 and APL1C; the interaction stabilizes TEP1-N and TEP1-C heterodimer, prevents its binding to tissues while circulating in the hemolymph and protects the thioester bond from hydrolysis. Mature TEP1 and to a lesser extent full-length TEP1 interact with SPCLIP1; the interaction is induced by microbial infection.</text>
</comment>